<dbReference type="GO" id="GO:0005886">
    <property type="term" value="C:plasma membrane"/>
    <property type="evidence" value="ECO:0007669"/>
    <property type="project" value="UniProtKB-SubCell"/>
</dbReference>
<feature type="transmembrane region" description="Helical" evidence="6">
    <location>
        <begin position="340"/>
        <end position="363"/>
    </location>
</feature>
<keyword evidence="8" id="KW-1185">Reference proteome</keyword>
<keyword evidence="3 6" id="KW-0812">Transmembrane</keyword>
<keyword evidence="5 6" id="KW-0472">Membrane</keyword>
<dbReference type="InterPro" id="IPR011701">
    <property type="entry name" value="MFS"/>
</dbReference>
<feature type="transmembrane region" description="Helical" evidence="6">
    <location>
        <begin position="306"/>
        <end position="328"/>
    </location>
</feature>
<feature type="transmembrane region" description="Helical" evidence="6">
    <location>
        <begin position="220"/>
        <end position="242"/>
    </location>
</feature>
<dbReference type="PANTHER" id="PTHR23513">
    <property type="entry name" value="INTEGRAL MEMBRANE EFFLUX PROTEIN-RELATED"/>
    <property type="match status" value="1"/>
</dbReference>
<evidence type="ECO:0008006" key="9">
    <source>
        <dbReference type="Google" id="ProtNLM"/>
    </source>
</evidence>
<feature type="transmembrane region" description="Helical" evidence="6">
    <location>
        <begin position="281"/>
        <end position="300"/>
    </location>
</feature>
<dbReference type="Proteomes" id="UP000092649">
    <property type="component" value="Unassembled WGS sequence"/>
</dbReference>
<evidence type="ECO:0000313" key="8">
    <source>
        <dbReference type="Proteomes" id="UP000092649"/>
    </source>
</evidence>
<evidence type="ECO:0000256" key="4">
    <source>
        <dbReference type="ARBA" id="ARBA00022989"/>
    </source>
</evidence>
<feature type="transmembrane region" description="Helical" evidence="6">
    <location>
        <begin position="38"/>
        <end position="58"/>
    </location>
</feature>
<dbReference type="EMBL" id="JTJL01000002">
    <property type="protein sequence ID" value="OBW96309.1"/>
    <property type="molecule type" value="Genomic_DNA"/>
</dbReference>
<keyword evidence="4 6" id="KW-1133">Transmembrane helix</keyword>
<protein>
    <recommendedName>
        <fullName evidence="9">Major facilitator superfamily (MFS) profile domain-containing protein</fullName>
    </recommendedName>
</protein>
<evidence type="ECO:0000256" key="6">
    <source>
        <dbReference type="SAM" id="Phobius"/>
    </source>
</evidence>
<dbReference type="GO" id="GO:0022857">
    <property type="term" value="F:transmembrane transporter activity"/>
    <property type="evidence" value="ECO:0007669"/>
    <property type="project" value="InterPro"/>
</dbReference>
<dbReference type="SUPFAM" id="SSF103473">
    <property type="entry name" value="MFS general substrate transporter"/>
    <property type="match status" value="1"/>
</dbReference>
<feature type="transmembrane region" description="Helical" evidence="6">
    <location>
        <begin position="369"/>
        <end position="387"/>
    </location>
</feature>
<reference evidence="7 8" key="1">
    <citation type="submission" date="2014-11" db="EMBL/GenBank/DDBJ databases">
        <title>Pan-genome of Gallibacterium spp.</title>
        <authorList>
            <person name="Kudirkiene E."/>
            <person name="Bojesen A.M."/>
        </authorList>
    </citation>
    <scope>NUCLEOTIDE SEQUENCE [LARGE SCALE GENOMIC DNA]</scope>
    <source>
        <strain evidence="7 8">F150</strain>
    </source>
</reference>
<dbReference type="AlphaFoldDB" id="A0A1A7P510"/>
<comment type="caution">
    <text evidence="7">The sequence shown here is derived from an EMBL/GenBank/DDBJ whole genome shotgun (WGS) entry which is preliminary data.</text>
</comment>
<proteinExistence type="predicted"/>
<feature type="transmembrane region" description="Helical" evidence="6">
    <location>
        <begin position="254"/>
        <end position="274"/>
    </location>
</feature>
<dbReference type="Gene3D" id="1.20.1250.20">
    <property type="entry name" value="MFS general substrate transporter like domains"/>
    <property type="match status" value="1"/>
</dbReference>
<name>A0A1A7P510_9PAST</name>
<evidence type="ECO:0000256" key="1">
    <source>
        <dbReference type="ARBA" id="ARBA00004651"/>
    </source>
</evidence>
<dbReference type="PANTHER" id="PTHR23513:SF6">
    <property type="entry name" value="MAJOR FACILITATOR SUPERFAMILY ASSOCIATED DOMAIN-CONTAINING PROTEIN"/>
    <property type="match status" value="1"/>
</dbReference>
<evidence type="ECO:0000256" key="3">
    <source>
        <dbReference type="ARBA" id="ARBA00022692"/>
    </source>
</evidence>
<gene>
    <name evidence="7" type="ORF">QS62_00740</name>
</gene>
<dbReference type="InterPro" id="IPR036259">
    <property type="entry name" value="MFS_trans_sf"/>
</dbReference>
<sequence length="394" mass="44264">MNKNFSLFLISSASTLLNIEIFHLAIPLTVLSLGYSAVEASWCTFAFLAPVILVKLFLAPSIEYRHKKPLLLQNEIIRTLIVIVFILLLYFMQPKQTIFWILLTAFLFGTFATMTEIAEPAALKILLQDQDSTAVLSKYEIRTRAVQLLAPTLCGLLISAYFLLPYLFMLIISLLSILLLTQLTLVEPQFIREKRGVTYFLISIREGMLWLNNKSLFMKMVILTAINNFLHPILYLTIIYQLTTSAVGFDITGYILSGLGIGGIIGSLCASYLLKIIGLNRLVVMVNILRIAIFAGFMLSSSPLGYFLFFVFKAILGGIWNVCYNVYTINEMPQNYISRISALSGLIIKIFTAIAGLLAGYLINYLGVNATLIFLVVLTVIMFLYTLDINKYQI</sequence>
<accession>A0A1A7P510</accession>
<dbReference type="OrthoDB" id="6638451at2"/>
<feature type="transmembrane region" description="Helical" evidence="6">
    <location>
        <begin position="7"/>
        <end position="26"/>
    </location>
</feature>
<comment type="subcellular location">
    <subcellularLocation>
        <location evidence="1">Cell membrane</location>
        <topology evidence="1">Multi-pass membrane protein</topology>
    </subcellularLocation>
</comment>
<evidence type="ECO:0000313" key="7">
    <source>
        <dbReference type="EMBL" id="OBW96309.1"/>
    </source>
</evidence>
<dbReference type="RefSeq" id="WP_066104396.1">
    <property type="nucleotide sequence ID" value="NZ_JTJL01000002.1"/>
</dbReference>
<dbReference type="Pfam" id="PF07690">
    <property type="entry name" value="MFS_1"/>
    <property type="match status" value="1"/>
</dbReference>
<keyword evidence="2" id="KW-1003">Cell membrane</keyword>
<evidence type="ECO:0000256" key="2">
    <source>
        <dbReference type="ARBA" id="ARBA00022475"/>
    </source>
</evidence>
<organism evidence="7 8">
    <name type="scientific">Gallibacterium salpingitidis</name>
    <dbReference type="NCBI Taxonomy" id="505341"/>
    <lineage>
        <taxon>Bacteria</taxon>
        <taxon>Pseudomonadati</taxon>
        <taxon>Pseudomonadota</taxon>
        <taxon>Gammaproteobacteria</taxon>
        <taxon>Pasteurellales</taxon>
        <taxon>Pasteurellaceae</taxon>
        <taxon>Gallibacterium</taxon>
    </lineage>
</organism>
<evidence type="ECO:0000256" key="5">
    <source>
        <dbReference type="ARBA" id="ARBA00023136"/>
    </source>
</evidence>
<feature type="transmembrane region" description="Helical" evidence="6">
    <location>
        <begin position="70"/>
        <end position="92"/>
    </location>
</feature>
<feature type="transmembrane region" description="Helical" evidence="6">
    <location>
        <begin position="168"/>
        <end position="186"/>
    </location>
</feature>